<feature type="compositionally biased region" description="Basic and acidic residues" evidence="1">
    <location>
        <begin position="58"/>
        <end position="70"/>
    </location>
</feature>
<reference evidence="2 3" key="1">
    <citation type="submission" date="2016-02" db="EMBL/GenBank/DDBJ databases">
        <title>Band-tailed pigeon sequencing and assembly.</title>
        <authorList>
            <person name="Soares A.E."/>
            <person name="Novak B.J."/>
            <person name="Rice E.S."/>
            <person name="O'Connell B."/>
            <person name="Chang D."/>
            <person name="Weber S."/>
            <person name="Shapiro B."/>
        </authorList>
    </citation>
    <scope>NUCLEOTIDE SEQUENCE [LARGE SCALE GENOMIC DNA]</scope>
    <source>
        <strain evidence="2">BTP2013</strain>
        <tissue evidence="2">Blood</tissue>
    </source>
</reference>
<accession>A0A1V4KTP9</accession>
<protein>
    <submittedName>
        <fullName evidence="2">Uncharacterized protein</fullName>
    </submittedName>
</protein>
<evidence type="ECO:0000313" key="3">
    <source>
        <dbReference type="Proteomes" id="UP000190648"/>
    </source>
</evidence>
<comment type="caution">
    <text evidence="2">The sequence shown here is derived from an EMBL/GenBank/DDBJ whole genome shotgun (WGS) entry which is preliminary data.</text>
</comment>
<organism evidence="2 3">
    <name type="scientific">Patagioenas fasciata monilis</name>
    <dbReference type="NCBI Taxonomy" id="372326"/>
    <lineage>
        <taxon>Eukaryota</taxon>
        <taxon>Metazoa</taxon>
        <taxon>Chordata</taxon>
        <taxon>Craniata</taxon>
        <taxon>Vertebrata</taxon>
        <taxon>Euteleostomi</taxon>
        <taxon>Archelosauria</taxon>
        <taxon>Archosauria</taxon>
        <taxon>Dinosauria</taxon>
        <taxon>Saurischia</taxon>
        <taxon>Theropoda</taxon>
        <taxon>Coelurosauria</taxon>
        <taxon>Aves</taxon>
        <taxon>Neognathae</taxon>
        <taxon>Neoaves</taxon>
        <taxon>Columbimorphae</taxon>
        <taxon>Columbiformes</taxon>
        <taxon>Columbidae</taxon>
        <taxon>Patagioenas</taxon>
    </lineage>
</organism>
<evidence type="ECO:0000256" key="1">
    <source>
        <dbReference type="SAM" id="MobiDB-lite"/>
    </source>
</evidence>
<gene>
    <name evidence="2" type="ORF">AV530_001159</name>
</gene>
<keyword evidence="3" id="KW-1185">Reference proteome</keyword>
<proteinExistence type="predicted"/>
<name>A0A1V4KTP9_PATFA</name>
<dbReference type="AlphaFoldDB" id="A0A1V4KTP9"/>
<evidence type="ECO:0000313" key="2">
    <source>
        <dbReference type="EMBL" id="OPJ87755.1"/>
    </source>
</evidence>
<feature type="region of interest" description="Disordered" evidence="1">
    <location>
        <begin position="48"/>
        <end position="70"/>
    </location>
</feature>
<dbReference type="EMBL" id="LSYS01001700">
    <property type="protein sequence ID" value="OPJ87755.1"/>
    <property type="molecule type" value="Genomic_DNA"/>
</dbReference>
<sequence length="70" mass="8071">MLLTLEASPEVHGEFHVFNPPVKTRPKENILQKKNDISSKHWSSRAEHNLDVAMSSKKVNDSDTRKWSSR</sequence>
<dbReference type="Proteomes" id="UP000190648">
    <property type="component" value="Unassembled WGS sequence"/>
</dbReference>